<dbReference type="Pfam" id="PF01487">
    <property type="entry name" value="DHquinase_I"/>
    <property type="match status" value="1"/>
</dbReference>
<dbReference type="NCBIfam" id="TIGR01093">
    <property type="entry name" value="aroD"/>
    <property type="match status" value="1"/>
</dbReference>
<dbReference type="PANTHER" id="PTHR43699:SF1">
    <property type="entry name" value="3-DEHYDROQUINATE DEHYDRATASE"/>
    <property type="match status" value="1"/>
</dbReference>
<organism evidence="5 6">
    <name type="scientific">Persephonella atlantica</name>
    <dbReference type="NCBI Taxonomy" id="2699429"/>
    <lineage>
        <taxon>Bacteria</taxon>
        <taxon>Pseudomonadati</taxon>
        <taxon>Aquificota</taxon>
        <taxon>Aquificia</taxon>
        <taxon>Aquificales</taxon>
        <taxon>Hydrogenothermaceae</taxon>
        <taxon>Persephonella</taxon>
    </lineage>
</organism>
<comment type="function">
    <text evidence="4">Involved in the third step of the chorismate pathway, which leads to the biosynthesis of aromatic amino acids. Catalyzes the cis-dehydration of 3-dehydroquinate (DHQ) and introduces the first double bond of the aromatic ring to yield 3-dehydroshikimate.</text>
</comment>
<evidence type="ECO:0000256" key="4">
    <source>
        <dbReference type="HAMAP-Rule" id="MF_00214"/>
    </source>
</evidence>
<dbReference type="EMBL" id="JAACYA010000001">
    <property type="protein sequence ID" value="MBK3332040.1"/>
    <property type="molecule type" value="Genomic_DNA"/>
</dbReference>
<dbReference type="HAMAP" id="MF_00214">
    <property type="entry name" value="AroD"/>
    <property type="match status" value="1"/>
</dbReference>
<evidence type="ECO:0000256" key="1">
    <source>
        <dbReference type="ARBA" id="ARBA00001864"/>
    </source>
</evidence>
<evidence type="ECO:0000256" key="3">
    <source>
        <dbReference type="ARBA" id="ARBA00023270"/>
    </source>
</evidence>
<dbReference type="RefSeq" id="WP_200673430.1">
    <property type="nucleotide sequence ID" value="NZ_JAACYA010000001.1"/>
</dbReference>
<keyword evidence="6" id="KW-1185">Reference proteome</keyword>
<feature type="binding site" evidence="4">
    <location>
        <position position="188"/>
    </location>
    <ligand>
        <name>3-dehydroquinate</name>
        <dbReference type="ChEBI" id="CHEBI:32364"/>
    </ligand>
</feature>
<keyword evidence="3 4" id="KW-0704">Schiff base</keyword>
<feature type="active site" description="Proton donor/acceptor" evidence="4">
    <location>
        <position position="122"/>
    </location>
</feature>
<dbReference type="EC" id="4.2.1.10" evidence="4"/>
<protein>
    <recommendedName>
        <fullName evidence="4">3-dehydroquinate dehydratase</fullName>
        <shortName evidence="4">3-dehydroquinase</shortName>
        <ecNumber evidence="4">4.2.1.10</ecNumber>
    </recommendedName>
    <alternativeName>
        <fullName evidence="4">Type I DHQase</fullName>
    </alternativeName>
    <alternativeName>
        <fullName evidence="4">Type I dehydroquinase</fullName>
        <shortName evidence="4">DHQ1</shortName>
    </alternativeName>
</protein>
<comment type="caution">
    <text evidence="4">Lacks conserved residue(s) required for the propagation of feature annotation.</text>
</comment>
<keyword evidence="4" id="KW-0028">Amino-acid biosynthesis</keyword>
<comment type="pathway">
    <text evidence="4">Metabolic intermediate biosynthesis; chorismate biosynthesis; chorismate from D-erythrose 4-phosphate and phosphoenolpyruvate: step 3/7.</text>
</comment>
<proteinExistence type="inferred from homology"/>
<comment type="caution">
    <text evidence="5">The sequence shown here is derived from an EMBL/GenBank/DDBJ whole genome shotgun (WGS) entry which is preliminary data.</text>
</comment>
<keyword evidence="2 4" id="KW-0456">Lyase</keyword>
<dbReference type="SUPFAM" id="SSF51569">
    <property type="entry name" value="Aldolase"/>
    <property type="match status" value="1"/>
</dbReference>
<evidence type="ECO:0000256" key="2">
    <source>
        <dbReference type="ARBA" id="ARBA00023239"/>
    </source>
</evidence>
<name>A0ABS1GGQ2_9AQUI</name>
<gene>
    <name evidence="4 5" type="primary">aroD</name>
    <name evidence="5" type="ORF">GWK41_03030</name>
</gene>
<feature type="binding site" evidence="4">
    <location>
        <begin position="32"/>
        <end position="34"/>
    </location>
    <ligand>
        <name>3-dehydroquinate</name>
        <dbReference type="ChEBI" id="CHEBI:32364"/>
    </ligand>
</feature>
<comment type="similarity">
    <text evidence="4">Belongs to the type-I 3-dehydroquinase family.</text>
</comment>
<dbReference type="InterPro" id="IPR050146">
    <property type="entry name" value="Type-I_3-dehydroquinase"/>
</dbReference>
<evidence type="ECO:0000313" key="6">
    <source>
        <dbReference type="Proteomes" id="UP000772812"/>
    </source>
</evidence>
<reference evidence="5 6" key="1">
    <citation type="journal article" date="2021" name="Syst. Appl. Microbiol.">
        <title>Persephonella atlantica sp. nov.: How to adapt to physico-chemical gradients in high temperature hydrothermal habitats.</title>
        <authorList>
            <person name="Francois D.X."/>
            <person name="Godfroy A."/>
            <person name="Mathien C."/>
            <person name="Aube J."/>
            <person name="Cathalot C."/>
            <person name="Lesongeur F."/>
            <person name="L'Haridon S."/>
            <person name="Philippon X."/>
            <person name="Roussel E.G."/>
        </authorList>
    </citation>
    <scope>NUCLEOTIDE SEQUENCE [LARGE SCALE GENOMIC DNA]</scope>
    <source>
        <strain evidence="5 6">MO1340</strain>
    </source>
</reference>
<keyword evidence="4" id="KW-0057">Aromatic amino acid biosynthesis</keyword>
<sequence>MEKYPLVVLPVDDKDLEKKLSVALDYGIDMVELRIDQFSDFGEDYVLEKAKLVKDYNLGIIATVRSKEEGGIFIPDEERLKIFEAVAGISDILDIELTSESINKKVIEIAKDEGKLSLVSYHDFDKTPDEDFIQSVIDKAVSLGADIVKFAFKVNSYEDVSRILCISGKNRDKKIVAIGMGELGRITRVAGFFFGSVLTYTYIGKSFAPGQIEAKKLMEELKFYGLRS</sequence>
<comment type="subunit">
    <text evidence="4">Homodimer.</text>
</comment>
<feature type="active site" description="Schiff-base intermediate with substrate" evidence="4">
    <location>
        <position position="149"/>
    </location>
</feature>
<feature type="binding site" evidence="4">
    <location>
        <position position="211"/>
    </location>
    <ligand>
        <name>3-dehydroquinate</name>
        <dbReference type="ChEBI" id="CHEBI:32364"/>
    </ligand>
</feature>
<accession>A0ABS1GGQ2</accession>
<dbReference type="PANTHER" id="PTHR43699">
    <property type="entry name" value="3-DEHYDROQUINATE DEHYDRATASE"/>
    <property type="match status" value="1"/>
</dbReference>
<evidence type="ECO:0000313" key="5">
    <source>
        <dbReference type="EMBL" id="MBK3332040.1"/>
    </source>
</evidence>
<dbReference type="Proteomes" id="UP000772812">
    <property type="component" value="Unassembled WGS sequence"/>
</dbReference>
<dbReference type="InterPro" id="IPR013785">
    <property type="entry name" value="Aldolase_TIM"/>
</dbReference>
<comment type="catalytic activity">
    <reaction evidence="1 4">
        <text>3-dehydroquinate = 3-dehydroshikimate + H2O</text>
        <dbReference type="Rhea" id="RHEA:21096"/>
        <dbReference type="ChEBI" id="CHEBI:15377"/>
        <dbReference type="ChEBI" id="CHEBI:16630"/>
        <dbReference type="ChEBI" id="CHEBI:32364"/>
        <dbReference type="EC" id="4.2.1.10"/>
    </reaction>
</comment>
<dbReference type="CDD" id="cd00502">
    <property type="entry name" value="DHQase_I"/>
    <property type="match status" value="1"/>
</dbReference>
<feature type="binding site" evidence="4">
    <location>
        <position position="65"/>
    </location>
    <ligand>
        <name>3-dehydroquinate</name>
        <dbReference type="ChEBI" id="CHEBI:32364"/>
    </ligand>
</feature>
<dbReference type="GO" id="GO:0003855">
    <property type="term" value="F:3-dehydroquinate dehydratase activity"/>
    <property type="evidence" value="ECO:0007669"/>
    <property type="project" value="UniProtKB-EC"/>
</dbReference>
<dbReference type="InterPro" id="IPR001381">
    <property type="entry name" value="DHquinase_I"/>
</dbReference>
<dbReference type="Gene3D" id="3.20.20.70">
    <property type="entry name" value="Aldolase class I"/>
    <property type="match status" value="1"/>
</dbReference>